<dbReference type="Pfam" id="PF16421">
    <property type="entry name" value="E2F_CC-MB"/>
    <property type="match status" value="1"/>
</dbReference>
<evidence type="ECO:0000256" key="4">
    <source>
        <dbReference type="ARBA" id="ARBA00023163"/>
    </source>
</evidence>
<dbReference type="Gene3D" id="1.10.10.10">
    <property type="entry name" value="Winged helix-like DNA-binding domain superfamily/Winged helix DNA-binding domain"/>
    <property type="match status" value="1"/>
</dbReference>
<feature type="region of interest" description="Disordered" evidence="7">
    <location>
        <begin position="79"/>
        <end position="146"/>
    </location>
</feature>
<dbReference type="EMBL" id="SDMP01000002">
    <property type="protein sequence ID" value="RYR71404.1"/>
    <property type="molecule type" value="Genomic_DNA"/>
</dbReference>
<evidence type="ECO:0000256" key="2">
    <source>
        <dbReference type="ARBA" id="ARBA00023015"/>
    </source>
</evidence>
<feature type="region of interest" description="Disordered" evidence="7">
    <location>
        <begin position="367"/>
        <end position="415"/>
    </location>
</feature>
<feature type="compositionally biased region" description="Low complexity" evidence="7">
    <location>
        <begin position="373"/>
        <end position="384"/>
    </location>
</feature>
<dbReference type="InterPro" id="IPR036390">
    <property type="entry name" value="WH_DNA-bd_sf"/>
</dbReference>
<reference evidence="9 10" key="1">
    <citation type="submission" date="2019-01" db="EMBL/GenBank/DDBJ databases">
        <title>Sequencing of cultivated peanut Arachis hypogaea provides insights into genome evolution and oil improvement.</title>
        <authorList>
            <person name="Chen X."/>
        </authorList>
    </citation>
    <scope>NUCLEOTIDE SEQUENCE [LARGE SCALE GENOMIC DNA]</scope>
    <source>
        <strain evidence="10">cv. Fuhuasheng</strain>
        <strain evidence="9">GDAAS-fuhuasheng2018</strain>
        <tissue evidence="9">Leaves</tissue>
    </source>
</reference>
<feature type="compositionally biased region" description="Polar residues" evidence="7">
    <location>
        <begin position="130"/>
        <end position="142"/>
    </location>
</feature>
<dbReference type="Gene3D" id="6.10.250.540">
    <property type="match status" value="1"/>
</dbReference>
<dbReference type="STRING" id="3818.A0A445E7B2"/>
<evidence type="ECO:0000256" key="6">
    <source>
        <dbReference type="RuleBase" id="RU003796"/>
    </source>
</evidence>
<dbReference type="SMART" id="SM01372">
    <property type="entry name" value="E2F_TDP"/>
    <property type="match status" value="1"/>
</dbReference>
<evidence type="ECO:0000313" key="10">
    <source>
        <dbReference type="Proteomes" id="UP000289738"/>
    </source>
</evidence>
<name>A0A445E7B2_ARAHY</name>
<dbReference type="InterPro" id="IPR032198">
    <property type="entry name" value="E2F_CC-MB"/>
</dbReference>
<feature type="compositionally biased region" description="Polar residues" evidence="7">
    <location>
        <begin position="476"/>
        <end position="494"/>
    </location>
</feature>
<gene>
    <name evidence="9" type="ORF">Ahy_A02g005666</name>
</gene>
<feature type="compositionally biased region" description="Polar residues" evidence="7">
    <location>
        <begin position="86"/>
        <end position="111"/>
    </location>
</feature>
<keyword evidence="10" id="KW-1185">Reference proteome</keyword>
<keyword evidence="4 6" id="KW-0804">Transcription</keyword>
<dbReference type="FunFam" id="1.10.10.10:FF:000008">
    <property type="entry name" value="E2F transcription factor 1"/>
    <property type="match status" value="1"/>
</dbReference>
<dbReference type="Pfam" id="PF02319">
    <property type="entry name" value="WHD_E2F_TDP"/>
    <property type="match status" value="1"/>
</dbReference>
<feature type="compositionally biased region" description="Pro residues" evidence="7">
    <location>
        <begin position="1"/>
        <end position="11"/>
    </location>
</feature>
<evidence type="ECO:0000256" key="7">
    <source>
        <dbReference type="SAM" id="MobiDB-lite"/>
    </source>
</evidence>
<keyword evidence="6" id="KW-0539">Nucleus</keyword>
<dbReference type="AlphaFoldDB" id="A0A445E7B2"/>
<feature type="region of interest" description="Disordered" evidence="7">
    <location>
        <begin position="467"/>
        <end position="494"/>
    </location>
</feature>
<dbReference type="CDD" id="cd14660">
    <property type="entry name" value="E2F_DD"/>
    <property type="match status" value="1"/>
</dbReference>
<organism evidence="9 10">
    <name type="scientific">Arachis hypogaea</name>
    <name type="common">Peanut</name>
    <dbReference type="NCBI Taxonomy" id="3818"/>
    <lineage>
        <taxon>Eukaryota</taxon>
        <taxon>Viridiplantae</taxon>
        <taxon>Streptophyta</taxon>
        <taxon>Embryophyta</taxon>
        <taxon>Tracheophyta</taxon>
        <taxon>Spermatophyta</taxon>
        <taxon>Magnoliopsida</taxon>
        <taxon>eudicotyledons</taxon>
        <taxon>Gunneridae</taxon>
        <taxon>Pentapetalae</taxon>
        <taxon>rosids</taxon>
        <taxon>fabids</taxon>
        <taxon>Fabales</taxon>
        <taxon>Fabaceae</taxon>
        <taxon>Papilionoideae</taxon>
        <taxon>50 kb inversion clade</taxon>
        <taxon>dalbergioids sensu lato</taxon>
        <taxon>Dalbergieae</taxon>
        <taxon>Pterocarpus clade</taxon>
        <taxon>Arachis</taxon>
    </lineage>
</organism>
<evidence type="ECO:0000313" key="9">
    <source>
        <dbReference type="EMBL" id="RYR71404.1"/>
    </source>
</evidence>
<dbReference type="Proteomes" id="UP000289738">
    <property type="component" value="Chromosome A02"/>
</dbReference>
<keyword evidence="2 6" id="KW-0805">Transcription regulation</keyword>
<dbReference type="PANTHER" id="PTHR12081:SF105">
    <property type="entry name" value="TRANSCRIPTION FACTOR E2FA"/>
    <property type="match status" value="1"/>
</dbReference>
<dbReference type="SUPFAM" id="SSF46785">
    <property type="entry name" value="Winged helix' DNA-binding domain"/>
    <property type="match status" value="1"/>
</dbReference>
<dbReference type="GO" id="GO:0090575">
    <property type="term" value="C:RNA polymerase II transcription regulator complex"/>
    <property type="evidence" value="ECO:0007669"/>
    <property type="project" value="TreeGrafter"/>
</dbReference>
<dbReference type="PANTHER" id="PTHR12081">
    <property type="entry name" value="TRANSCRIPTION FACTOR E2F"/>
    <property type="match status" value="1"/>
</dbReference>
<comment type="subcellular location">
    <subcellularLocation>
        <location evidence="6">Nucleus</location>
    </subcellularLocation>
</comment>
<dbReference type="InterPro" id="IPR037241">
    <property type="entry name" value="E2F-DP_heterodim"/>
</dbReference>
<dbReference type="InterPro" id="IPR036388">
    <property type="entry name" value="WH-like_DNA-bd_sf"/>
</dbReference>
<dbReference type="SUPFAM" id="SSF144074">
    <property type="entry name" value="E2F-DP heterodimerization region"/>
    <property type="match status" value="1"/>
</dbReference>
<comment type="similarity">
    <text evidence="1 6">Belongs to the E2F/DP family.</text>
</comment>
<dbReference type="EMBL" id="SDMP01000002">
    <property type="protein sequence ID" value="RYR71403.1"/>
    <property type="molecule type" value="Genomic_DNA"/>
</dbReference>
<dbReference type="InterPro" id="IPR015633">
    <property type="entry name" value="E2F"/>
</dbReference>
<protein>
    <recommendedName>
        <fullName evidence="8">E2F/DP family winged-helix DNA-binding domain-containing protein</fullName>
    </recommendedName>
</protein>
<evidence type="ECO:0000256" key="5">
    <source>
        <dbReference type="ARBA" id="ARBA00023306"/>
    </source>
</evidence>
<dbReference type="InterPro" id="IPR003316">
    <property type="entry name" value="E2F_WHTH_DNA-bd_dom"/>
</dbReference>
<evidence type="ECO:0000259" key="8">
    <source>
        <dbReference type="SMART" id="SM01372"/>
    </source>
</evidence>
<accession>A0A445E7B2</accession>
<proteinExistence type="inferred from homology"/>
<sequence length="494" mass="53981">MSGGAGPPPQHTKPDDSGVPIRPPLKRHLAFASMKPSFAQPDEYHSFSSASGAPDSGRKLAADQQAEVVVVRSPHIKRKGGMTNIEGDSQKLSNVPGSANAASSPFKTPVSSKGGRTHAKSKVSKEGMQCPQTPISNSGSPSPLTPAGSCRYDNSLGMLTKKFVNLVKHSEDGNLDLNQAAETLEVKKRRIYDITNVLEGIGLIEKKLKNRIHWKGTESSSGDVDGDISMLKEEVEKLSLEEHRLDDRIRFLFVTEEDIKAVPCFQVRSCVALPPSNFHYEHCCVLFVLITIELYFLLKPVNSNVQNETLIAIKAPHGTTLEVPDPEEAVDYLQRRYRIILRSTMGPIDVYLISQFEERFEEINGPEPPVSLPLPSSSGSNEPPVAETVPAECSAKGLEPQPQIPSHTYSDLNTSQDFGGGMMKIVPSDADNDADYWLLSDADISITDMWRTDSSVDWNGVDMLHPDFGSIPRPQTPSSGIAETPSTVTNPNQR</sequence>
<feature type="region of interest" description="Disordered" evidence="7">
    <location>
        <begin position="1"/>
        <end position="67"/>
    </location>
</feature>
<dbReference type="GO" id="GO:0046983">
    <property type="term" value="F:protein dimerization activity"/>
    <property type="evidence" value="ECO:0007669"/>
    <property type="project" value="InterPro"/>
</dbReference>
<comment type="caution">
    <text evidence="9">The sequence shown here is derived from an EMBL/GenBank/DDBJ whole genome shotgun (WGS) entry which is preliminary data.</text>
</comment>
<feature type="compositionally biased region" description="Polar residues" evidence="7">
    <location>
        <begin position="404"/>
        <end position="415"/>
    </location>
</feature>
<dbReference type="GO" id="GO:0000978">
    <property type="term" value="F:RNA polymerase II cis-regulatory region sequence-specific DNA binding"/>
    <property type="evidence" value="ECO:0007669"/>
    <property type="project" value="InterPro"/>
</dbReference>
<feature type="domain" description="E2F/DP family winged-helix DNA-binding" evidence="8">
    <location>
        <begin position="151"/>
        <end position="216"/>
    </location>
</feature>
<evidence type="ECO:0000256" key="1">
    <source>
        <dbReference type="ARBA" id="ARBA00010940"/>
    </source>
</evidence>
<keyword evidence="3 6" id="KW-0238">DNA-binding</keyword>
<dbReference type="GO" id="GO:0000981">
    <property type="term" value="F:DNA-binding transcription factor activity, RNA polymerase II-specific"/>
    <property type="evidence" value="ECO:0007669"/>
    <property type="project" value="TreeGrafter"/>
</dbReference>
<evidence type="ECO:0000256" key="3">
    <source>
        <dbReference type="ARBA" id="ARBA00023125"/>
    </source>
</evidence>
<keyword evidence="5" id="KW-0131">Cell cycle</keyword>